<evidence type="ECO:0000313" key="2">
    <source>
        <dbReference type="Proteomes" id="UP000299102"/>
    </source>
</evidence>
<keyword evidence="2" id="KW-1185">Reference proteome</keyword>
<dbReference type="EMBL" id="BGZK01001124">
    <property type="protein sequence ID" value="GBP71880.1"/>
    <property type="molecule type" value="Genomic_DNA"/>
</dbReference>
<name>A0A4C1YA24_EUMVA</name>
<dbReference type="Proteomes" id="UP000299102">
    <property type="component" value="Unassembled WGS sequence"/>
</dbReference>
<reference evidence="1 2" key="1">
    <citation type="journal article" date="2019" name="Commun. Biol.">
        <title>The bagworm genome reveals a unique fibroin gene that provides high tensile strength.</title>
        <authorList>
            <person name="Kono N."/>
            <person name="Nakamura H."/>
            <person name="Ohtoshi R."/>
            <person name="Tomita M."/>
            <person name="Numata K."/>
            <person name="Arakawa K."/>
        </authorList>
    </citation>
    <scope>NUCLEOTIDE SEQUENCE [LARGE SCALE GENOMIC DNA]</scope>
</reference>
<evidence type="ECO:0000313" key="1">
    <source>
        <dbReference type="EMBL" id="GBP71880.1"/>
    </source>
</evidence>
<dbReference type="AlphaFoldDB" id="A0A4C1YA24"/>
<comment type="caution">
    <text evidence="1">The sequence shown here is derived from an EMBL/GenBank/DDBJ whole genome shotgun (WGS) entry which is preliminary data.</text>
</comment>
<gene>
    <name evidence="1" type="ORF">EVAR_58937_1</name>
</gene>
<accession>A0A4C1YA24</accession>
<protein>
    <submittedName>
        <fullName evidence="1">Uncharacterized protein</fullName>
    </submittedName>
</protein>
<proteinExistence type="predicted"/>
<organism evidence="1 2">
    <name type="scientific">Eumeta variegata</name>
    <name type="common">Bagworm moth</name>
    <name type="synonym">Eumeta japonica</name>
    <dbReference type="NCBI Taxonomy" id="151549"/>
    <lineage>
        <taxon>Eukaryota</taxon>
        <taxon>Metazoa</taxon>
        <taxon>Ecdysozoa</taxon>
        <taxon>Arthropoda</taxon>
        <taxon>Hexapoda</taxon>
        <taxon>Insecta</taxon>
        <taxon>Pterygota</taxon>
        <taxon>Neoptera</taxon>
        <taxon>Endopterygota</taxon>
        <taxon>Lepidoptera</taxon>
        <taxon>Glossata</taxon>
        <taxon>Ditrysia</taxon>
        <taxon>Tineoidea</taxon>
        <taxon>Psychidae</taxon>
        <taxon>Oiketicinae</taxon>
        <taxon>Eumeta</taxon>
    </lineage>
</organism>
<sequence length="89" mass="9569">MYLLSKQSVLRPFTAWTVESFAEKNAMASIGDRAILSTGPVTGAKRSSRPAGYEVVGRAALPARPAAARRLRASPVNHLSLSITAFRKN</sequence>